<dbReference type="InterPro" id="IPR000683">
    <property type="entry name" value="Gfo/Idh/MocA-like_OxRdtase_N"/>
</dbReference>
<evidence type="ECO:0000313" key="5">
    <source>
        <dbReference type="EMBL" id="BCE93583.1"/>
    </source>
</evidence>
<dbReference type="InterPro" id="IPR052515">
    <property type="entry name" value="Gfo/Idh/MocA_Oxidoreductase"/>
</dbReference>
<protein>
    <submittedName>
        <fullName evidence="5">Oxidoreductase</fullName>
    </submittedName>
</protein>
<feature type="domain" description="Gfo/Idh/MocA-like oxidoreductase C-terminal" evidence="2">
    <location>
        <begin position="110"/>
        <end position="316"/>
    </location>
</feature>
<dbReference type="InterPro" id="IPR036291">
    <property type="entry name" value="NAD(P)-bd_dom_sf"/>
</dbReference>
<evidence type="ECO:0000259" key="1">
    <source>
        <dbReference type="Pfam" id="PF01408"/>
    </source>
</evidence>
<feature type="domain" description="Gfo/Idh/MocA-like oxidoreductase N-terminal" evidence="1">
    <location>
        <begin position="3"/>
        <end position="96"/>
    </location>
</feature>
<evidence type="ECO:0000259" key="2">
    <source>
        <dbReference type="Pfam" id="PF02894"/>
    </source>
</evidence>
<dbReference type="SUPFAM" id="SSF51735">
    <property type="entry name" value="NAD(P)-binding Rossmann-fold domains"/>
    <property type="match status" value="1"/>
</dbReference>
<dbReference type="EMBL" id="AP023099">
    <property type="protein sequence ID" value="BCE93583.1"/>
    <property type="molecule type" value="Genomic_DNA"/>
</dbReference>
<sequence>MNGATLTAVCDPIQERAEAVASKFSVRAYLDMDEFLSQKDIDAVAVLTPSGLHPQHAIACAKAGKHVVVEKPMALRLQDADAMIQACDEAGVKLFVVKQNRFNVPIVKAREALEAGRFGRLVLGTVRVRWCRDQAYYDQDAWRGTWAYDGGVLTNQASHHIDMLEWFFGDVVSVHARSATSLVKIETEDTAIATLKFRNGALGIIEATTAVRPADLEGSLSILGEKGTVEVGGFAMNKIRHWRFVDELPSDKEVVENFSVNPPNVYGFGHQAYYEHVVECLVDRRAALVDGLQGRKSLELISALYESIETGQEVALRFMPRYSRLGLVS</sequence>
<dbReference type="SUPFAM" id="SSF55347">
    <property type="entry name" value="Glyceraldehyde-3-phosphate dehydrogenase-like, C-terminal domain"/>
    <property type="match status" value="1"/>
</dbReference>
<evidence type="ECO:0000313" key="4">
    <source>
        <dbReference type="EMBL" id="BCE50074.1"/>
    </source>
</evidence>
<reference evidence="5" key="2">
    <citation type="submission" date="2020-05" db="EMBL/GenBank/DDBJ databases">
        <title>Complete genome sequence of Bradyrhizobium diazoefficiens XF10 isolated from soybean nodule.</title>
        <authorList>
            <person name="Noda R."/>
            <person name="Kakizaki K."/>
            <person name="Minamisawa K."/>
        </authorList>
    </citation>
    <scope>NUCLEOTIDE SEQUENCE</scope>
    <source>
        <strain evidence="5">XF10</strain>
    </source>
</reference>
<dbReference type="EMBL" id="AP023094">
    <property type="protein sequence ID" value="BCE50074.1"/>
    <property type="molecule type" value="Genomic_DNA"/>
</dbReference>
<name>A0A810D085_9BRAD</name>
<dbReference type="Gene3D" id="3.40.50.720">
    <property type="entry name" value="NAD(P)-binding Rossmann-like Domain"/>
    <property type="match status" value="1"/>
</dbReference>
<dbReference type="InterPro" id="IPR004104">
    <property type="entry name" value="Gfo/Idh/MocA-like_OxRdtase_C"/>
</dbReference>
<dbReference type="AlphaFoldDB" id="A0A810D085"/>
<dbReference type="Pfam" id="PF02894">
    <property type="entry name" value="GFO_IDH_MocA_C"/>
    <property type="match status" value="1"/>
</dbReference>
<dbReference type="PANTHER" id="PTHR43249">
    <property type="entry name" value="UDP-N-ACETYL-2-AMINO-2-DEOXY-D-GLUCURONATE OXIDASE"/>
    <property type="match status" value="1"/>
</dbReference>
<dbReference type="Pfam" id="PF01408">
    <property type="entry name" value="GFO_IDH_MocA"/>
    <property type="match status" value="1"/>
</dbReference>
<evidence type="ECO:0000313" key="3">
    <source>
        <dbReference type="EMBL" id="BCE23815.1"/>
    </source>
</evidence>
<proteinExistence type="predicted"/>
<reference evidence="3" key="1">
    <citation type="submission" date="2020-05" db="EMBL/GenBank/DDBJ databases">
        <title>Complete genome sequence of Bradyrhizobium diazoefficiens XF1 isolated from soybean nodule.</title>
        <authorList>
            <person name="Noda R."/>
            <person name="Kakizaki K."/>
            <person name="Minamisawa K."/>
        </authorList>
    </citation>
    <scope>NUCLEOTIDE SEQUENCE</scope>
    <source>
        <strain evidence="3">XF1</strain>
    </source>
</reference>
<gene>
    <name evidence="5" type="ORF">XF10B_63810</name>
    <name evidence="3" type="ORF">XF1B_64960</name>
    <name evidence="4" type="ORF">XF4B_64230</name>
</gene>
<organism evidence="5">
    <name type="scientific">Bradyrhizobium diazoefficiens</name>
    <dbReference type="NCBI Taxonomy" id="1355477"/>
    <lineage>
        <taxon>Bacteria</taxon>
        <taxon>Pseudomonadati</taxon>
        <taxon>Pseudomonadota</taxon>
        <taxon>Alphaproteobacteria</taxon>
        <taxon>Hyphomicrobiales</taxon>
        <taxon>Nitrobacteraceae</taxon>
        <taxon>Bradyrhizobium</taxon>
    </lineage>
</organism>
<dbReference type="Gene3D" id="3.30.360.10">
    <property type="entry name" value="Dihydrodipicolinate Reductase, domain 2"/>
    <property type="match status" value="1"/>
</dbReference>
<accession>A0A810D085</accession>
<dbReference type="PANTHER" id="PTHR43249:SF1">
    <property type="entry name" value="D-GLUCOSIDE 3-DEHYDROGENASE"/>
    <property type="match status" value="1"/>
</dbReference>
<dbReference type="GO" id="GO:0000166">
    <property type="term" value="F:nucleotide binding"/>
    <property type="evidence" value="ECO:0007669"/>
    <property type="project" value="InterPro"/>
</dbReference>
<dbReference type="EMBL" id="AP023091">
    <property type="protein sequence ID" value="BCE23815.1"/>
    <property type="molecule type" value="Genomic_DNA"/>
</dbReference>
<reference evidence="4" key="3">
    <citation type="submission" date="2020-05" db="EMBL/GenBank/DDBJ databases">
        <title>Complete genome sequence of Bradyrhizobium diazoefficiens XF4 isolated from soybean nodule.</title>
        <authorList>
            <person name="Noda R."/>
            <person name="Kakizaki K."/>
            <person name="Minamisawa K."/>
        </authorList>
    </citation>
    <scope>NUCLEOTIDE SEQUENCE</scope>
    <source>
        <strain evidence="4">XF4</strain>
    </source>
</reference>